<dbReference type="CDD" id="cd04301">
    <property type="entry name" value="NAT_SF"/>
    <property type="match status" value="1"/>
</dbReference>
<keyword evidence="8" id="KW-1185">Reference proteome</keyword>
<evidence type="ECO:0000259" key="5">
    <source>
        <dbReference type="PROSITE" id="PS51149"/>
    </source>
</evidence>
<dbReference type="SUPFAM" id="SSF55729">
    <property type="entry name" value="Acyl-CoA N-acyltransferases (Nat)"/>
    <property type="match status" value="1"/>
</dbReference>
<dbReference type="RefSeq" id="WP_344468132.1">
    <property type="nucleotide sequence ID" value="NZ_BAAANT010000035.1"/>
</dbReference>
<evidence type="ECO:0000313" key="7">
    <source>
        <dbReference type="EMBL" id="GAA2152562.1"/>
    </source>
</evidence>
<dbReference type="PANTHER" id="PTHR43877">
    <property type="entry name" value="AMINOALKYLPHOSPHONATE N-ACETYLTRANSFERASE-RELATED-RELATED"/>
    <property type="match status" value="1"/>
</dbReference>
<evidence type="ECO:0000256" key="3">
    <source>
        <dbReference type="ARBA" id="ARBA00023315"/>
    </source>
</evidence>
<evidence type="ECO:0000256" key="4">
    <source>
        <dbReference type="PROSITE-ProRule" id="PRU00493"/>
    </source>
</evidence>
<sequence length="158" mass="17297">MEIRTTGYGHPDAEKLTAEVQQEYVRRYGDVDVTAMHPDHFDPPDGLFVVAYLDDEPVACGGWRAKDGDGVGLLDGDAELKRMYVVPAARGRGLARAVLRHLEVTAEQAGRTRLVLESGTEQPEALALYASEGYLPITKFGVYRDHPQSVCLGKAVRA</sequence>
<organism evidence="7 8">
    <name type="scientific">Kitasatospora kazusensis</name>
    <dbReference type="NCBI Taxonomy" id="407974"/>
    <lineage>
        <taxon>Bacteria</taxon>
        <taxon>Bacillati</taxon>
        <taxon>Actinomycetota</taxon>
        <taxon>Actinomycetes</taxon>
        <taxon>Kitasatosporales</taxon>
        <taxon>Streptomycetaceae</taxon>
        <taxon>Kitasatospora</taxon>
    </lineage>
</organism>
<accession>A0ABP5LV06</accession>
<dbReference type="InterPro" id="IPR000182">
    <property type="entry name" value="GNAT_dom"/>
</dbReference>
<protein>
    <submittedName>
        <fullName evidence="7">GNAT family N-acetyltransferase</fullName>
    </submittedName>
</protein>
<dbReference type="PANTHER" id="PTHR43877:SF2">
    <property type="entry name" value="AMINOALKYLPHOSPHONATE N-ACETYLTRANSFERASE-RELATED"/>
    <property type="match status" value="1"/>
</dbReference>
<dbReference type="InterPro" id="IPR001150">
    <property type="entry name" value="Gly_radical"/>
</dbReference>
<dbReference type="PROSITE" id="PS51149">
    <property type="entry name" value="GLY_RADICAL_2"/>
    <property type="match status" value="1"/>
</dbReference>
<keyword evidence="3" id="KW-0012">Acyltransferase</keyword>
<feature type="modified residue" description="Glycine radical" evidence="4">
    <location>
        <position position="7"/>
    </location>
</feature>
<dbReference type="Gene3D" id="3.40.630.30">
    <property type="match status" value="1"/>
</dbReference>
<dbReference type="EMBL" id="BAAANT010000035">
    <property type="protein sequence ID" value="GAA2152562.1"/>
    <property type="molecule type" value="Genomic_DNA"/>
</dbReference>
<evidence type="ECO:0000259" key="6">
    <source>
        <dbReference type="PROSITE" id="PS51186"/>
    </source>
</evidence>
<dbReference type="InterPro" id="IPR050832">
    <property type="entry name" value="Bact_Acetyltransf"/>
</dbReference>
<feature type="domain" description="Glycine radical" evidence="5">
    <location>
        <begin position="1"/>
        <end position="33"/>
    </location>
</feature>
<reference evidence="8" key="1">
    <citation type="journal article" date="2019" name="Int. J. Syst. Evol. Microbiol.">
        <title>The Global Catalogue of Microorganisms (GCM) 10K type strain sequencing project: providing services to taxonomists for standard genome sequencing and annotation.</title>
        <authorList>
            <consortium name="The Broad Institute Genomics Platform"/>
            <consortium name="The Broad Institute Genome Sequencing Center for Infectious Disease"/>
            <person name="Wu L."/>
            <person name="Ma J."/>
        </authorList>
    </citation>
    <scope>NUCLEOTIDE SEQUENCE [LARGE SCALE GENOMIC DNA]</scope>
    <source>
        <strain evidence="8">JCM 14560</strain>
    </source>
</reference>
<keyword evidence="2 4" id="KW-0556">Organic radical</keyword>
<evidence type="ECO:0000313" key="8">
    <source>
        <dbReference type="Proteomes" id="UP001422759"/>
    </source>
</evidence>
<dbReference type="Proteomes" id="UP001422759">
    <property type="component" value="Unassembled WGS sequence"/>
</dbReference>
<dbReference type="Pfam" id="PF00583">
    <property type="entry name" value="Acetyltransf_1"/>
    <property type="match status" value="1"/>
</dbReference>
<name>A0ABP5LV06_9ACTN</name>
<dbReference type="PROSITE" id="PS51186">
    <property type="entry name" value="GNAT"/>
    <property type="match status" value="1"/>
</dbReference>
<comment type="caution">
    <text evidence="7">The sequence shown here is derived from an EMBL/GenBank/DDBJ whole genome shotgun (WGS) entry which is preliminary data.</text>
</comment>
<gene>
    <name evidence="7" type="ORF">GCM10009760_49300</name>
</gene>
<keyword evidence="1" id="KW-0808">Transferase</keyword>
<proteinExistence type="predicted"/>
<feature type="domain" description="N-acetyltransferase" evidence="6">
    <location>
        <begin position="1"/>
        <end position="157"/>
    </location>
</feature>
<evidence type="ECO:0000256" key="2">
    <source>
        <dbReference type="ARBA" id="ARBA00022818"/>
    </source>
</evidence>
<dbReference type="InterPro" id="IPR016181">
    <property type="entry name" value="Acyl_CoA_acyltransferase"/>
</dbReference>
<evidence type="ECO:0000256" key="1">
    <source>
        <dbReference type="ARBA" id="ARBA00022679"/>
    </source>
</evidence>